<dbReference type="SUPFAM" id="SSF54452">
    <property type="entry name" value="MHC antigen-recognition domain"/>
    <property type="match status" value="1"/>
</dbReference>
<dbReference type="FunFam" id="2.60.40.10:FF:000254">
    <property type="entry name" value="Antigen-presenting glycoprotein CD1d1"/>
    <property type="match status" value="1"/>
</dbReference>
<accession>A0A2K5V733</accession>
<protein>
    <submittedName>
        <fullName evidence="11">CD1e molecule</fullName>
    </submittedName>
</protein>
<keyword evidence="3" id="KW-0967">Endosome</keyword>
<dbReference type="GeneTree" id="ENSGT01120000271825"/>
<dbReference type="PANTHER" id="PTHR16675">
    <property type="entry name" value="MHC CLASS I-RELATED"/>
    <property type="match status" value="1"/>
</dbReference>
<dbReference type="VEuPathDB" id="HostDB:ENSMFAG00000033185"/>
<keyword evidence="9" id="KW-1133">Transmembrane helix</keyword>
<evidence type="ECO:0000256" key="6">
    <source>
        <dbReference type="ARBA" id="ARBA00023180"/>
    </source>
</evidence>
<feature type="transmembrane region" description="Helical" evidence="9">
    <location>
        <begin position="351"/>
        <end position="375"/>
    </location>
</feature>
<gene>
    <name evidence="11" type="primary">CD1E</name>
</gene>
<keyword evidence="5 9" id="KW-0472">Membrane</keyword>
<evidence type="ECO:0000256" key="5">
    <source>
        <dbReference type="ARBA" id="ARBA00023136"/>
    </source>
</evidence>
<dbReference type="Gene3D" id="2.60.40.10">
    <property type="entry name" value="Immunoglobulins"/>
    <property type="match status" value="1"/>
</dbReference>
<dbReference type="GO" id="GO:0048007">
    <property type="term" value="P:antigen processing and presentation, exogenous lipid antigen via MHC class Ib"/>
    <property type="evidence" value="ECO:0007669"/>
    <property type="project" value="TreeGrafter"/>
</dbReference>
<dbReference type="GO" id="GO:0006955">
    <property type="term" value="P:immune response"/>
    <property type="evidence" value="ECO:0007669"/>
    <property type="project" value="TreeGrafter"/>
</dbReference>
<dbReference type="InterPro" id="IPR011161">
    <property type="entry name" value="MHC_I-like_Ag-recog"/>
</dbReference>
<dbReference type="CDD" id="cd21029">
    <property type="entry name" value="IgC1_CD1"/>
    <property type="match status" value="1"/>
</dbReference>
<keyword evidence="2" id="KW-0732">Signal</keyword>
<dbReference type="GO" id="GO:0005768">
    <property type="term" value="C:endosome"/>
    <property type="evidence" value="ECO:0007669"/>
    <property type="project" value="UniProtKB-SubCell"/>
</dbReference>
<organism evidence="11 12">
    <name type="scientific">Macaca fascicularis</name>
    <name type="common">Crab-eating macaque</name>
    <name type="synonym">Cynomolgus monkey</name>
    <dbReference type="NCBI Taxonomy" id="9541"/>
    <lineage>
        <taxon>Eukaryota</taxon>
        <taxon>Metazoa</taxon>
        <taxon>Chordata</taxon>
        <taxon>Craniata</taxon>
        <taxon>Vertebrata</taxon>
        <taxon>Euteleostomi</taxon>
        <taxon>Mammalia</taxon>
        <taxon>Eutheria</taxon>
        <taxon>Euarchontoglires</taxon>
        <taxon>Primates</taxon>
        <taxon>Haplorrhini</taxon>
        <taxon>Catarrhini</taxon>
        <taxon>Cercopithecidae</taxon>
        <taxon>Cercopithecinae</taxon>
        <taxon>Macaca</taxon>
    </lineage>
</organism>
<feature type="domain" description="Ig-like" evidence="10">
    <location>
        <begin position="241"/>
        <end position="341"/>
    </location>
</feature>
<keyword evidence="9" id="KW-0812">Transmembrane</keyword>
<dbReference type="SMART" id="SM00407">
    <property type="entry name" value="IGc1"/>
    <property type="match status" value="1"/>
</dbReference>
<name>A0A2K5V733_MACFA</name>
<dbReference type="PROSITE" id="PS50835">
    <property type="entry name" value="IG_LIKE"/>
    <property type="match status" value="1"/>
</dbReference>
<keyword evidence="12" id="KW-1185">Reference proteome</keyword>
<keyword evidence="4" id="KW-0391">Immunity</keyword>
<reference evidence="11" key="3">
    <citation type="submission" date="2025-09" db="UniProtKB">
        <authorList>
            <consortium name="Ensembl"/>
        </authorList>
    </citation>
    <scope>IDENTIFICATION</scope>
</reference>
<evidence type="ECO:0000256" key="1">
    <source>
        <dbReference type="ARBA" id="ARBA00004177"/>
    </source>
</evidence>
<dbReference type="GO" id="GO:0030883">
    <property type="term" value="F:endogenous lipid antigen binding"/>
    <property type="evidence" value="ECO:0007669"/>
    <property type="project" value="TreeGrafter"/>
</dbReference>
<evidence type="ECO:0000313" key="12">
    <source>
        <dbReference type="Proteomes" id="UP000233100"/>
    </source>
</evidence>
<sequence>MTFRLVPGREFLPSVSVFVSDFGERKLAPEEKHTCKLPNYLSSLSSFFSFGITFPIPLHSLYLSFPSLSAPQALQSYRPAAEDPLSFRMLQISSFANHSWAHSEGSGWLGDLQTHGWDTVTGTIRFLKPWSHGNFSKQELKNLQSLFQLYFNGFVRIVQASAGQFQLEYPFEIQILAGCRMNAPQIFLNMAYQGSDFLSFQGISWEPSPGAGIRAQNVCKVLSRYLDIKEILQSLLGHTCPRFLAGLMEAGESELKRKVKPEAWLSRGPSPGPGRLQLVCHVSGFYPKPVWVMWMRGEQEQRGTQRGDILPNADETWYLRATLDVATGEAAGLSCRVKHSSIEGHDLIIHWGGYSIFLILICLTVIVNLVILVVVHSRLKKQSSNKNALSPRAPSPVFPMGANTQDTNNSRHHFCLAQVSWIKNRFLKWKTRLNQLS</sequence>
<dbReference type="Proteomes" id="UP000233100">
    <property type="component" value="Chromosome 1"/>
</dbReference>
<reference evidence="11 12" key="1">
    <citation type="submission" date="2013-03" db="EMBL/GenBank/DDBJ databases">
        <authorList>
            <person name="Warren W."/>
            <person name="Wilson R.K."/>
        </authorList>
    </citation>
    <scope>NUCLEOTIDE SEQUENCE</scope>
</reference>
<evidence type="ECO:0000256" key="2">
    <source>
        <dbReference type="ARBA" id="ARBA00022729"/>
    </source>
</evidence>
<comment type="subcellular location">
    <subcellularLocation>
        <location evidence="8">Endomembrane system</location>
        <topology evidence="8">Single-pass type I membrane protein</topology>
    </subcellularLocation>
    <subcellularLocation>
        <location evidence="1">Endosome</location>
    </subcellularLocation>
</comment>
<proteinExistence type="predicted"/>
<dbReference type="InterPro" id="IPR036179">
    <property type="entry name" value="Ig-like_dom_sf"/>
</dbReference>
<dbReference type="InterPro" id="IPR007110">
    <property type="entry name" value="Ig-like_dom"/>
</dbReference>
<dbReference type="SUPFAM" id="SSF48726">
    <property type="entry name" value="Immunoglobulin"/>
    <property type="match status" value="1"/>
</dbReference>
<dbReference type="FunFam" id="3.30.500.10:FF:000002">
    <property type="entry name" value="Antigen-presenting glycoprotein CD1d1"/>
    <property type="match status" value="1"/>
</dbReference>
<dbReference type="Gene3D" id="3.30.500.10">
    <property type="entry name" value="MHC class I-like antigen recognition-like"/>
    <property type="match status" value="1"/>
</dbReference>
<dbReference type="Ensembl" id="ENSMFAT00000035506.2">
    <property type="protein sequence ID" value="ENSMFAP00000020530.2"/>
    <property type="gene ID" value="ENSMFAG00000033185.2"/>
</dbReference>
<evidence type="ECO:0000256" key="7">
    <source>
        <dbReference type="ARBA" id="ARBA00023319"/>
    </source>
</evidence>
<dbReference type="InterPro" id="IPR037055">
    <property type="entry name" value="MHC_I-like_Ag-recog_sf"/>
</dbReference>
<evidence type="ECO:0000256" key="9">
    <source>
        <dbReference type="SAM" id="Phobius"/>
    </source>
</evidence>
<evidence type="ECO:0000256" key="8">
    <source>
        <dbReference type="ARBA" id="ARBA00046288"/>
    </source>
</evidence>
<evidence type="ECO:0000256" key="4">
    <source>
        <dbReference type="ARBA" id="ARBA00022859"/>
    </source>
</evidence>
<dbReference type="InterPro" id="IPR050208">
    <property type="entry name" value="MHC_class-I_related"/>
</dbReference>
<evidence type="ECO:0000259" key="10">
    <source>
        <dbReference type="PROSITE" id="PS50835"/>
    </source>
</evidence>
<dbReference type="AlphaFoldDB" id="A0A2K5V733"/>
<dbReference type="GO" id="GO:0030884">
    <property type="term" value="F:exogenous lipid antigen binding"/>
    <property type="evidence" value="ECO:0007669"/>
    <property type="project" value="TreeGrafter"/>
</dbReference>
<dbReference type="Bgee" id="ENSMFAG00000033185">
    <property type="expression patterns" value="Expressed in thymus"/>
</dbReference>
<keyword evidence="6" id="KW-0325">Glycoprotein</keyword>
<dbReference type="GO" id="GO:0048006">
    <property type="term" value="P:antigen processing and presentation, endogenous lipid antigen via MHC class Ib"/>
    <property type="evidence" value="ECO:0007669"/>
    <property type="project" value="TreeGrafter"/>
</dbReference>
<reference evidence="11" key="2">
    <citation type="submission" date="2025-08" db="UniProtKB">
        <authorList>
            <consortium name="Ensembl"/>
        </authorList>
    </citation>
    <scope>IDENTIFICATION</scope>
</reference>
<dbReference type="GO" id="GO:0005615">
    <property type="term" value="C:extracellular space"/>
    <property type="evidence" value="ECO:0007669"/>
    <property type="project" value="TreeGrafter"/>
</dbReference>
<dbReference type="GO" id="GO:0001916">
    <property type="term" value="P:positive regulation of T cell mediated cytotoxicity"/>
    <property type="evidence" value="ECO:0007669"/>
    <property type="project" value="TreeGrafter"/>
</dbReference>
<dbReference type="InterPro" id="IPR011162">
    <property type="entry name" value="MHC_I/II-like_Ag-recog"/>
</dbReference>
<dbReference type="Pfam" id="PF16497">
    <property type="entry name" value="MHC_I_3"/>
    <property type="match status" value="1"/>
</dbReference>
<dbReference type="InterPro" id="IPR003597">
    <property type="entry name" value="Ig_C1-set"/>
</dbReference>
<dbReference type="GO" id="GO:0005794">
    <property type="term" value="C:Golgi apparatus"/>
    <property type="evidence" value="ECO:0007669"/>
    <property type="project" value="Ensembl"/>
</dbReference>
<keyword evidence="7" id="KW-0393">Immunoglobulin domain</keyword>
<dbReference type="GO" id="GO:0009897">
    <property type="term" value="C:external side of plasma membrane"/>
    <property type="evidence" value="ECO:0007669"/>
    <property type="project" value="TreeGrafter"/>
</dbReference>
<evidence type="ECO:0000313" key="11">
    <source>
        <dbReference type="Ensembl" id="ENSMFAP00000020530.2"/>
    </source>
</evidence>
<dbReference type="GO" id="GO:0071723">
    <property type="term" value="F:lipopeptide binding"/>
    <property type="evidence" value="ECO:0007669"/>
    <property type="project" value="TreeGrafter"/>
</dbReference>
<dbReference type="Pfam" id="PF07654">
    <property type="entry name" value="C1-set"/>
    <property type="match status" value="1"/>
</dbReference>
<evidence type="ECO:0000256" key="3">
    <source>
        <dbReference type="ARBA" id="ARBA00022753"/>
    </source>
</evidence>
<dbReference type="PANTHER" id="PTHR16675:SF146">
    <property type="entry name" value="T-CELL SURFACE GLYCOPROTEIN CD1E, MEMBRANE-ASSOCIATED"/>
    <property type="match status" value="1"/>
</dbReference>
<dbReference type="GO" id="GO:0005730">
    <property type="term" value="C:nucleolus"/>
    <property type="evidence" value="ECO:0007669"/>
    <property type="project" value="Ensembl"/>
</dbReference>
<dbReference type="InterPro" id="IPR013783">
    <property type="entry name" value="Ig-like_fold"/>
</dbReference>